<proteinExistence type="inferred from homology"/>
<gene>
    <name evidence="9" type="ORF">ACEWY4_017827</name>
</gene>
<keyword evidence="7" id="KW-0137">Centromere</keyword>
<dbReference type="GO" id="GO:0005634">
    <property type="term" value="C:nucleus"/>
    <property type="evidence" value="ECO:0007669"/>
    <property type="project" value="UniProtKB-SubCell"/>
</dbReference>
<evidence type="ECO:0000256" key="2">
    <source>
        <dbReference type="ARBA" id="ARBA00004584"/>
    </source>
</evidence>
<dbReference type="EMBL" id="JBHFQA010000015">
    <property type="protein sequence ID" value="KAL2086768.1"/>
    <property type="molecule type" value="Genomic_DNA"/>
</dbReference>
<keyword evidence="4" id="KW-0158">Chromosome</keyword>
<keyword evidence="5" id="KW-0175">Coiled coil</keyword>
<protein>
    <recommendedName>
        <fullName evidence="11">Centromere protein K</fullName>
    </recommendedName>
</protein>
<evidence type="ECO:0000256" key="4">
    <source>
        <dbReference type="ARBA" id="ARBA00022454"/>
    </source>
</evidence>
<accession>A0ABD1JHX7</accession>
<comment type="similarity">
    <text evidence="3">Belongs to the CENP-K/MCM22 family.</text>
</comment>
<organism evidence="9 10">
    <name type="scientific">Coilia grayii</name>
    <name type="common">Gray's grenadier anchovy</name>
    <dbReference type="NCBI Taxonomy" id="363190"/>
    <lineage>
        <taxon>Eukaryota</taxon>
        <taxon>Metazoa</taxon>
        <taxon>Chordata</taxon>
        <taxon>Craniata</taxon>
        <taxon>Vertebrata</taxon>
        <taxon>Euteleostomi</taxon>
        <taxon>Actinopterygii</taxon>
        <taxon>Neopterygii</taxon>
        <taxon>Teleostei</taxon>
        <taxon>Clupei</taxon>
        <taxon>Clupeiformes</taxon>
        <taxon>Clupeoidei</taxon>
        <taxon>Engraulidae</taxon>
        <taxon>Coilinae</taxon>
        <taxon>Coilia</taxon>
    </lineage>
</organism>
<evidence type="ECO:0000313" key="10">
    <source>
        <dbReference type="Proteomes" id="UP001591681"/>
    </source>
</evidence>
<dbReference type="Proteomes" id="UP001591681">
    <property type="component" value="Unassembled WGS sequence"/>
</dbReference>
<dbReference type="GO" id="GO:0000775">
    <property type="term" value="C:chromosome, centromeric region"/>
    <property type="evidence" value="ECO:0007669"/>
    <property type="project" value="UniProtKB-SubCell"/>
</dbReference>
<dbReference type="Pfam" id="PF11802">
    <property type="entry name" value="CENP-K"/>
    <property type="match status" value="1"/>
</dbReference>
<comment type="subcellular location">
    <subcellularLocation>
        <location evidence="2">Chromosome</location>
        <location evidence="2">Centromere</location>
    </subcellularLocation>
    <subcellularLocation>
        <location evidence="1">Nucleus</location>
    </subcellularLocation>
</comment>
<keyword evidence="6" id="KW-0539">Nucleus</keyword>
<dbReference type="PANTHER" id="PTHR14401:SF6">
    <property type="entry name" value="CENTROMERE PROTEIN K"/>
    <property type="match status" value="1"/>
</dbReference>
<dbReference type="InterPro" id="IPR020993">
    <property type="entry name" value="Centromere_CenpK"/>
</dbReference>
<evidence type="ECO:0000256" key="3">
    <source>
        <dbReference type="ARBA" id="ARBA00005795"/>
    </source>
</evidence>
<evidence type="ECO:0000256" key="6">
    <source>
        <dbReference type="ARBA" id="ARBA00023242"/>
    </source>
</evidence>
<dbReference type="AlphaFoldDB" id="A0ABD1JHX7"/>
<reference evidence="9 10" key="1">
    <citation type="submission" date="2024-09" db="EMBL/GenBank/DDBJ databases">
        <title>A chromosome-level genome assembly of Gray's grenadier anchovy, Coilia grayii.</title>
        <authorList>
            <person name="Fu Z."/>
        </authorList>
    </citation>
    <scope>NUCLEOTIDE SEQUENCE [LARGE SCALE GENOMIC DNA]</scope>
    <source>
        <strain evidence="9">G4</strain>
        <tissue evidence="9">Muscle</tissue>
    </source>
</reference>
<evidence type="ECO:0000256" key="7">
    <source>
        <dbReference type="ARBA" id="ARBA00023328"/>
    </source>
</evidence>
<evidence type="ECO:0000313" key="9">
    <source>
        <dbReference type="EMBL" id="KAL2086768.1"/>
    </source>
</evidence>
<name>A0ABD1JHX7_9TELE</name>
<evidence type="ECO:0000256" key="8">
    <source>
        <dbReference type="SAM" id="MobiDB-lite"/>
    </source>
</evidence>
<keyword evidence="10" id="KW-1185">Reference proteome</keyword>
<evidence type="ECO:0000256" key="5">
    <source>
        <dbReference type="ARBA" id="ARBA00023054"/>
    </source>
</evidence>
<comment type="caution">
    <text evidence="9">The sequence shown here is derived from an EMBL/GenBank/DDBJ whole genome shotgun (WGS) entry which is preliminary data.</text>
</comment>
<sequence length="228" mass="26023">MVISADAEACDGDRNATPDYLNALAAELDQLKKMEPKLNSTNPEILAAVGLNELTTLNEELDMVVAYYETKNECLRESLRREKRWLEERKGVLSAVTDQVETVRLQKQTEKSKLLDMKRKIKKMKDYQATLVATLSDLLEEHFPPPAPEPGKKTAGRKKTTSDDPELDLLPLSQVLELLTNKTLDTPHDPYVTTDDRFWPPYVEMLLRYGIATRHSEDHTKIRLESLD</sequence>
<evidence type="ECO:0008006" key="11">
    <source>
        <dbReference type="Google" id="ProtNLM"/>
    </source>
</evidence>
<feature type="region of interest" description="Disordered" evidence="8">
    <location>
        <begin position="140"/>
        <end position="166"/>
    </location>
</feature>
<dbReference type="PANTHER" id="PTHR14401">
    <property type="entry name" value="CENTROMERE PROTEIN K"/>
    <property type="match status" value="1"/>
</dbReference>
<evidence type="ECO:0000256" key="1">
    <source>
        <dbReference type="ARBA" id="ARBA00004123"/>
    </source>
</evidence>